<reference evidence="1 2" key="1">
    <citation type="submission" date="2021-12" db="EMBL/GenBank/DDBJ databases">
        <title>Sinirhodobacter sp. WL0062 is a bacterium isolated from seawater.</title>
        <authorList>
            <person name="Wang L."/>
            <person name="He W."/>
            <person name="Zhang D.-F."/>
        </authorList>
    </citation>
    <scope>NUCLEOTIDE SEQUENCE [LARGE SCALE GENOMIC DNA]</scope>
    <source>
        <strain evidence="1 2">WL0062</strain>
    </source>
</reference>
<dbReference type="Proteomes" id="UP001521181">
    <property type="component" value="Unassembled WGS sequence"/>
</dbReference>
<dbReference type="EMBL" id="JAJUOS010000002">
    <property type="protein sequence ID" value="MCE5972427.1"/>
    <property type="molecule type" value="Genomic_DNA"/>
</dbReference>
<protein>
    <submittedName>
        <fullName evidence="1">Uncharacterized protein</fullName>
    </submittedName>
</protein>
<organism evidence="1 2">
    <name type="scientific">Rhodobacter flavimaris</name>
    <dbReference type="NCBI Taxonomy" id="2907145"/>
    <lineage>
        <taxon>Bacteria</taxon>
        <taxon>Pseudomonadati</taxon>
        <taxon>Pseudomonadota</taxon>
        <taxon>Alphaproteobacteria</taxon>
        <taxon>Rhodobacterales</taxon>
        <taxon>Rhodobacter group</taxon>
        <taxon>Rhodobacter</taxon>
    </lineage>
</organism>
<comment type="caution">
    <text evidence="1">The sequence shown here is derived from an EMBL/GenBank/DDBJ whole genome shotgun (WGS) entry which is preliminary data.</text>
</comment>
<dbReference type="RefSeq" id="WP_233675448.1">
    <property type="nucleotide sequence ID" value="NZ_JAJUOS010000002.1"/>
</dbReference>
<accession>A0ABS8YRB8</accession>
<evidence type="ECO:0000313" key="1">
    <source>
        <dbReference type="EMBL" id="MCE5972427.1"/>
    </source>
</evidence>
<gene>
    <name evidence="1" type="ORF">LZA78_02845</name>
</gene>
<name>A0ABS8YRB8_9RHOB</name>
<sequence>MILSFEELIVQCVNDQAKVHIREAVSSYEAGAYRAAIVSAYVAVCFDLIAKLGSLASGGDQDAVALVDKLEKLQEQQRQGNPQAIKGLLEIERNLLEDFRDKFDFFGHQEFEELSRLRADRNRCAHPTFSHDALPYSPAAELARLHIRSALTYVLSQPARQGKAALAGLRAVIMSPYFPSVLNDAVVRLRGTEIGSAREPLVRAFVDDLVFGWPDPNSPYHAHDNVLVAIEAAVELNRPVVVPRLKTAIEKLAKSGVPDAVRFSAAVALCVLEAGEQVDEATKVVLRTWLKHETFEDKGLAVKSALRLDWWHASALDAMATLNANQLAGVVDPPPEMITRAAQVYATATNWDQANTLAASIANPLADRLSPDDIALVLNASHNGADLRGSHGFREFINLLYDKNPIDNVALEALFDEHHLEAYKRAAQVLED</sequence>
<proteinExistence type="predicted"/>
<evidence type="ECO:0000313" key="2">
    <source>
        <dbReference type="Proteomes" id="UP001521181"/>
    </source>
</evidence>
<keyword evidence="2" id="KW-1185">Reference proteome</keyword>